<dbReference type="PANTHER" id="PTHR11647:SF1">
    <property type="entry name" value="COLLAPSIN RESPONSE MEDIATOR PROTEIN"/>
    <property type="match status" value="1"/>
</dbReference>
<gene>
    <name evidence="2" type="ORF">GCM10009776_00190</name>
</gene>
<dbReference type="SUPFAM" id="SSF51338">
    <property type="entry name" value="Composite domain of metallo-dependent hydrolases"/>
    <property type="match status" value="1"/>
</dbReference>
<sequence>MDRTILRGGRVIDPAARTATVADVLVQGDRVVNVSPVPILDSAATLIDVSGLVVGPGFVDLHSHVHSIAGQRLQAFDGVTTNLDLEAGLMPIERAYAEAAASGRVLNYGFSASWTSARGQVLAGVEPTASFAGAAALLGDVEWQRSSSPTELTAWLGLLERELAAGALGIGVLMGYAPRSDPAEYLAVARLAAAAGTPTYTHVRELIEVDRTTPVDGSSEIVIAAAETGAAMHHCHVNSTSKRHVDRVLATLEAAQSAGSRVTVEAYPYGMGSTSVGAFFLAPERLSAAGLTPSSIVMLGTGERIADARRLREVRAADPAATCFVEFLDERDEADRARLRSALAYPDAIVASDAMPVEWPDHRIDTREWPLPAGASTHPRTAGTFARSLRLMVREDALWDWIEAFRRCSYLPSRLLDDTAPAMRRKGYVAAGADADLVMLDPATITDNATTADPVRPSSGVRHLMVGGTFVIRDGELDLGAYPGRAVRGEPR</sequence>
<accession>A0ABN2Q2E6</accession>
<dbReference type="InterPro" id="IPR011059">
    <property type="entry name" value="Metal-dep_hydrolase_composite"/>
</dbReference>
<evidence type="ECO:0000259" key="1">
    <source>
        <dbReference type="Pfam" id="PF07969"/>
    </source>
</evidence>
<dbReference type="InterPro" id="IPR023100">
    <property type="entry name" value="D-aminoacylase_insert_dom_sf"/>
</dbReference>
<dbReference type="RefSeq" id="WP_344089911.1">
    <property type="nucleotide sequence ID" value="NZ_BAAAOG010000001.1"/>
</dbReference>
<feature type="domain" description="Amidohydrolase 3" evidence="1">
    <location>
        <begin position="46"/>
        <end position="471"/>
    </location>
</feature>
<dbReference type="Gene3D" id="2.30.40.10">
    <property type="entry name" value="Urease, subunit C, domain 1"/>
    <property type="match status" value="1"/>
</dbReference>
<evidence type="ECO:0000313" key="3">
    <source>
        <dbReference type="Proteomes" id="UP001499933"/>
    </source>
</evidence>
<dbReference type="Gene3D" id="3.30.1490.130">
    <property type="entry name" value="D-aminoacylase. Domain 3"/>
    <property type="match status" value="1"/>
</dbReference>
<dbReference type="InterPro" id="IPR013108">
    <property type="entry name" value="Amidohydro_3"/>
</dbReference>
<dbReference type="PANTHER" id="PTHR11647">
    <property type="entry name" value="HYDRANTOINASE/DIHYDROPYRIMIDINASE FAMILY MEMBER"/>
    <property type="match status" value="1"/>
</dbReference>
<proteinExistence type="predicted"/>
<dbReference type="EMBL" id="BAAAOG010000001">
    <property type="protein sequence ID" value="GAA1942372.1"/>
    <property type="molecule type" value="Genomic_DNA"/>
</dbReference>
<protein>
    <submittedName>
        <fullName evidence="2">Amidohydrolase family protein</fullName>
    </submittedName>
</protein>
<reference evidence="2 3" key="1">
    <citation type="journal article" date="2019" name="Int. J. Syst. Evol. Microbiol.">
        <title>The Global Catalogue of Microorganisms (GCM) 10K type strain sequencing project: providing services to taxonomists for standard genome sequencing and annotation.</title>
        <authorList>
            <consortium name="The Broad Institute Genomics Platform"/>
            <consortium name="The Broad Institute Genome Sequencing Center for Infectious Disease"/>
            <person name="Wu L."/>
            <person name="Ma J."/>
        </authorList>
    </citation>
    <scope>NUCLEOTIDE SEQUENCE [LARGE SCALE GENOMIC DNA]</scope>
    <source>
        <strain evidence="2 3">JCM 14901</strain>
    </source>
</reference>
<dbReference type="Gene3D" id="3.20.20.140">
    <property type="entry name" value="Metal-dependent hydrolases"/>
    <property type="match status" value="1"/>
</dbReference>
<keyword evidence="3" id="KW-1185">Reference proteome</keyword>
<dbReference type="NCBIfam" id="NF006560">
    <property type="entry name" value="PRK09061.1"/>
    <property type="match status" value="1"/>
</dbReference>
<dbReference type="InterPro" id="IPR050378">
    <property type="entry name" value="Metallo-dep_Hydrolases_sf"/>
</dbReference>
<dbReference type="SUPFAM" id="SSF51556">
    <property type="entry name" value="Metallo-dependent hydrolases"/>
    <property type="match status" value="1"/>
</dbReference>
<comment type="caution">
    <text evidence="2">The sequence shown here is derived from an EMBL/GenBank/DDBJ whole genome shotgun (WGS) entry which is preliminary data.</text>
</comment>
<dbReference type="InterPro" id="IPR032466">
    <property type="entry name" value="Metal_Hydrolase"/>
</dbReference>
<dbReference type="Pfam" id="PF07969">
    <property type="entry name" value="Amidohydro_3"/>
    <property type="match status" value="1"/>
</dbReference>
<name>A0ABN2Q2E6_9MICO</name>
<evidence type="ECO:0000313" key="2">
    <source>
        <dbReference type="EMBL" id="GAA1942372.1"/>
    </source>
</evidence>
<organism evidence="2 3">
    <name type="scientific">Microbacterium deminutum</name>
    <dbReference type="NCBI Taxonomy" id="344164"/>
    <lineage>
        <taxon>Bacteria</taxon>
        <taxon>Bacillati</taxon>
        <taxon>Actinomycetota</taxon>
        <taxon>Actinomycetes</taxon>
        <taxon>Micrococcales</taxon>
        <taxon>Microbacteriaceae</taxon>
        <taxon>Microbacterium</taxon>
    </lineage>
</organism>
<dbReference type="Proteomes" id="UP001499933">
    <property type="component" value="Unassembled WGS sequence"/>
</dbReference>